<dbReference type="AlphaFoldDB" id="A0A0C2WWI8"/>
<evidence type="ECO:0000313" key="2">
    <source>
        <dbReference type="Proteomes" id="UP000054549"/>
    </source>
</evidence>
<protein>
    <submittedName>
        <fullName evidence="1">Uncharacterized protein</fullName>
    </submittedName>
</protein>
<dbReference type="Proteomes" id="UP000054549">
    <property type="component" value="Unassembled WGS sequence"/>
</dbReference>
<sequence>MNKEPSVETQPPYKRQRLTCGTPSSFDRKVLESCAEGGLVEAVDPRPLTDIEMCTLLNAILNNDRDLQGTSEVFKIMHHHPELRSFLQDAWESKKFEEIRRLPFLQAPRQDRGGNAHQGHTPGTVSTPIRKAWGLPFQSQAHKVLYETICEIRSPKHNILAVHQSSGYGKTRMLDELAKSVFTFPFIVRNPSETRVGPTYPHPDKCVHKFLTTFGNTETKAEAGYYKFFSYLFVRAFSIIKESDCRSESLPEWWRSYLAKPNNRKKLYSEAVKFAESSLTEGDKQPNPQNRLNEVDISSAVKELLNVVPTPVLKKGAGHEVKAAIYFDDAHELANYQVGPDQKNRLEVLYSCLDVFLPFPLMFIFTSTTSSLQRLASPRAMAPSARSVIGNSVDKAPITELPFDCHHSFPLKPDNYSFQDICKLKFLAIFGRPLFWSLLESGEEESSVLALAKNKLAPDTSDLIYHSPHSFIVSPTYSLTAIIDLLLMLDYNPDHQTVQDLQKKLVASHMRTCTSIPADRKYMRSCYPSEPFLAEAAMAKLTQILHPNRDDTYPDGVIDTVNSLFSQGLLYSGDLGGELAARMLLMDAYMSGCKNGASGKQVIYSEGCKINDFFRCLFQESNQVLEAKPDNIFDGPTLKDAFKNAVVRFTHFGKFVDDVATSRDAAHAAFFRSMAIMCHDTQESVDIIIPVLSTTGGVVCRHAITSILIQIKRHVRPGGPRLLPIDQSKAGFFPEDTLCECGRQPRNTELNLPYISFVLDLAVQERPTDSASPATSTPRITPAVQPLVQGAASPEHSSLGKQPKHNRYAIYTRGLSPYCSARPHKLLKYKWLLRMSNVLGDHPHQSPSHLSMVRRLKPFWARGEAFDWIENEALTVHPTPTEECDALEVGKYEDEDDT</sequence>
<proteinExistence type="predicted"/>
<dbReference type="EMBL" id="KN818294">
    <property type="protein sequence ID" value="KIL60718.1"/>
    <property type="molecule type" value="Genomic_DNA"/>
</dbReference>
<dbReference type="PANTHER" id="PTHR33266:SF1">
    <property type="entry name" value="F-BOX DOMAIN-CONTAINING PROTEIN"/>
    <property type="match status" value="1"/>
</dbReference>
<accession>A0A0C2WWI8</accession>
<organism evidence="1 2">
    <name type="scientific">Amanita muscaria (strain Koide BX008)</name>
    <dbReference type="NCBI Taxonomy" id="946122"/>
    <lineage>
        <taxon>Eukaryota</taxon>
        <taxon>Fungi</taxon>
        <taxon>Dikarya</taxon>
        <taxon>Basidiomycota</taxon>
        <taxon>Agaricomycotina</taxon>
        <taxon>Agaricomycetes</taxon>
        <taxon>Agaricomycetidae</taxon>
        <taxon>Agaricales</taxon>
        <taxon>Pluteineae</taxon>
        <taxon>Amanitaceae</taxon>
        <taxon>Amanita</taxon>
    </lineage>
</organism>
<reference evidence="1 2" key="1">
    <citation type="submission" date="2014-04" db="EMBL/GenBank/DDBJ databases">
        <title>Evolutionary Origins and Diversification of the Mycorrhizal Mutualists.</title>
        <authorList>
            <consortium name="DOE Joint Genome Institute"/>
            <consortium name="Mycorrhizal Genomics Consortium"/>
            <person name="Kohler A."/>
            <person name="Kuo A."/>
            <person name="Nagy L.G."/>
            <person name="Floudas D."/>
            <person name="Copeland A."/>
            <person name="Barry K.W."/>
            <person name="Cichocki N."/>
            <person name="Veneault-Fourrey C."/>
            <person name="LaButti K."/>
            <person name="Lindquist E.A."/>
            <person name="Lipzen A."/>
            <person name="Lundell T."/>
            <person name="Morin E."/>
            <person name="Murat C."/>
            <person name="Riley R."/>
            <person name="Ohm R."/>
            <person name="Sun H."/>
            <person name="Tunlid A."/>
            <person name="Henrissat B."/>
            <person name="Grigoriev I.V."/>
            <person name="Hibbett D.S."/>
            <person name="Martin F."/>
        </authorList>
    </citation>
    <scope>NUCLEOTIDE SEQUENCE [LARGE SCALE GENOMIC DNA]</scope>
    <source>
        <strain evidence="1 2">Koide BX008</strain>
    </source>
</reference>
<dbReference type="HOGENOM" id="CLU_009568_0_1_1"/>
<dbReference type="OrthoDB" id="107110at2759"/>
<dbReference type="InParanoid" id="A0A0C2WWI8"/>
<name>A0A0C2WWI8_AMAMK</name>
<gene>
    <name evidence="1" type="ORF">M378DRAFT_13967</name>
</gene>
<dbReference type="PANTHER" id="PTHR33266">
    <property type="entry name" value="CHROMOSOME 15, WHOLE GENOME SHOTGUN SEQUENCE"/>
    <property type="match status" value="1"/>
</dbReference>
<keyword evidence="2" id="KW-1185">Reference proteome</keyword>
<evidence type="ECO:0000313" key="1">
    <source>
        <dbReference type="EMBL" id="KIL60718.1"/>
    </source>
</evidence>